<sequence>ERSRLWPNLSAQAVGKGKIVMRATYDGTTRQFSVSNAIHIPTARCNLISGSRIDKKGVSTRTGSGKITYLNGAEVLF</sequence>
<evidence type="ECO:0000259" key="1">
    <source>
        <dbReference type="Pfam" id="PF22936"/>
    </source>
</evidence>
<feature type="domain" description="Retrovirus-related Pol polyprotein from transposon TNT 1-94-like beta-barrel" evidence="1">
    <location>
        <begin position="10"/>
        <end position="58"/>
    </location>
</feature>
<keyword evidence="3" id="KW-1185">Reference proteome</keyword>
<dbReference type="InterPro" id="IPR054722">
    <property type="entry name" value="PolX-like_BBD"/>
</dbReference>
<protein>
    <recommendedName>
        <fullName evidence="1">Retrovirus-related Pol polyprotein from transposon TNT 1-94-like beta-barrel domain-containing protein</fullName>
    </recommendedName>
</protein>
<accession>A0AAD7HIL1</accession>
<dbReference type="Pfam" id="PF22936">
    <property type="entry name" value="Pol_BBD"/>
    <property type="match status" value="1"/>
</dbReference>
<dbReference type="Proteomes" id="UP001215280">
    <property type="component" value="Unassembled WGS sequence"/>
</dbReference>
<reference evidence="2" key="1">
    <citation type="submission" date="2023-03" db="EMBL/GenBank/DDBJ databases">
        <title>Massive genome expansion in bonnet fungi (Mycena s.s.) driven by repeated elements and novel gene families across ecological guilds.</title>
        <authorList>
            <consortium name="Lawrence Berkeley National Laboratory"/>
            <person name="Harder C.B."/>
            <person name="Miyauchi S."/>
            <person name="Viragh M."/>
            <person name="Kuo A."/>
            <person name="Thoen E."/>
            <person name="Andreopoulos B."/>
            <person name="Lu D."/>
            <person name="Skrede I."/>
            <person name="Drula E."/>
            <person name="Henrissat B."/>
            <person name="Morin E."/>
            <person name="Kohler A."/>
            <person name="Barry K."/>
            <person name="LaButti K."/>
            <person name="Morin E."/>
            <person name="Salamov A."/>
            <person name="Lipzen A."/>
            <person name="Mereny Z."/>
            <person name="Hegedus B."/>
            <person name="Baldrian P."/>
            <person name="Stursova M."/>
            <person name="Weitz H."/>
            <person name="Taylor A."/>
            <person name="Grigoriev I.V."/>
            <person name="Nagy L.G."/>
            <person name="Martin F."/>
            <person name="Kauserud H."/>
        </authorList>
    </citation>
    <scope>NUCLEOTIDE SEQUENCE</scope>
    <source>
        <strain evidence="2">CBHHK188m</strain>
    </source>
</reference>
<comment type="caution">
    <text evidence="2">The sequence shown here is derived from an EMBL/GenBank/DDBJ whole genome shotgun (WGS) entry which is preliminary data.</text>
</comment>
<dbReference type="AlphaFoldDB" id="A0AAD7HIL1"/>
<organism evidence="2 3">
    <name type="scientific">Mycena maculata</name>
    <dbReference type="NCBI Taxonomy" id="230809"/>
    <lineage>
        <taxon>Eukaryota</taxon>
        <taxon>Fungi</taxon>
        <taxon>Dikarya</taxon>
        <taxon>Basidiomycota</taxon>
        <taxon>Agaricomycotina</taxon>
        <taxon>Agaricomycetes</taxon>
        <taxon>Agaricomycetidae</taxon>
        <taxon>Agaricales</taxon>
        <taxon>Marasmiineae</taxon>
        <taxon>Mycenaceae</taxon>
        <taxon>Mycena</taxon>
    </lineage>
</organism>
<dbReference type="EMBL" id="JARJLG010000274">
    <property type="protein sequence ID" value="KAJ7720876.1"/>
    <property type="molecule type" value="Genomic_DNA"/>
</dbReference>
<feature type="non-terminal residue" evidence="2">
    <location>
        <position position="77"/>
    </location>
</feature>
<gene>
    <name evidence="2" type="ORF">DFH07DRAFT_723568</name>
</gene>
<name>A0AAD7HIL1_9AGAR</name>
<feature type="non-terminal residue" evidence="2">
    <location>
        <position position="1"/>
    </location>
</feature>
<evidence type="ECO:0000313" key="3">
    <source>
        <dbReference type="Proteomes" id="UP001215280"/>
    </source>
</evidence>
<proteinExistence type="predicted"/>
<evidence type="ECO:0000313" key="2">
    <source>
        <dbReference type="EMBL" id="KAJ7720876.1"/>
    </source>
</evidence>